<keyword evidence="2" id="KW-1185">Reference proteome</keyword>
<protein>
    <submittedName>
        <fullName evidence="1">Uncharacterized protein</fullName>
    </submittedName>
</protein>
<proteinExistence type="predicted"/>
<evidence type="ECO:0000313" key="2">
    <source>
        <dbReference type="Proteomes" id="UP000799755"/>
    </source>
</evidence>
<reference evidence="1" key="1">
    <citation type="journal article" date="2020" name="Stud. Mycol.">
        <title>101 Dothideomycetes genomes: a test case for predicting lifestyles and emergence of pathogens.</title>
        <authorList>
            <person name="Haridas S."/>
            <person name="Albert R."/>
            <person name="Binder M."/>
            <person name="Bloem J."/>
            <person name="Labutti K."/>
            <person name="Salamov A."/>
            <person name="Andreopoulos B."/>
            <person name="Baker S."/>
            <person name="Barry K."/>
            <person name="Bills G."/>
            <person name="Bluhm B."/>
            <person name="Cannon C."/>
            <person name="Castanera R."/>
            <person name="Culley D."/>
            <person name="Daum C."/>
            <person name="Ezra D."/>
            <person name="Gonzalez J."/>
            <person name="Henrissat B."/>
            <person name="Kuo A."/>
            <person name="Liang C."/>
            <person name="Lipzen A."/>
            <person name="Lutzoni F."/>
            <person name="Magnuson J."/>
            <person name="Mondo S."/>
            <person name="Nolan M."/>
            <person name="Ohm R."/>
            <person name="Pangilinan J."/>
            <person name="Park H.-J."/>
            <person name="Ramirez L."/>
            <person name="Alfaro M."/>
            <person name="Sun H."/>
            <person name="Tritt A."/>
            <person name="Yoshinaga Y."/>
            <person name="Zwiers L.-H."/>
            <person name="Turgeon B."/>
            <person name="Goodwin S."/>
            <person name="Spatafora J."/>
            <person name="Crous P."/>
            <person name="Grigoriev I."/>
        </authorList>
    </citation>
    <scope>NUCLEOTIDE SEQUENCE</scope>
    <source>
        <strain evidence="1">ATCC 200398</strain>
    </source>
</reference>
<dbReference type="Proteomes" id="UP000799755">
    <property type="component" value="Unassembled WGS sequence"/>
</dbReference>
<sequence>MYRFHPVSDQHLRGLPITVSLIVAFACTTIILCTAFMIPQHGVGRHENAPFRNRCIAPTIMHAPSRAYIPSYCIIEKFTLVKK</sequence>
<accession>A0ACB6QBH8</accession>
<gene>
    <name evidence="1" type="ORF">BDR25DRAFT_108826</name>
</gene>
<organism evidence="1 2">
    <name type="scientific">Lindgomyces ingoldianus</name>
    <dbReference type="NCBI Taxonomy" id="673940"/>
    <lineage>
        <taxon>Eukaryota</taxon>
        <taxon>Fungi</taxon>
        <taxon>Dikarya</taxon>
        <taxon>Ascomycota</taxon>
        <taxon>Pezizomycotina</taxon>
        <taxon>Dothideomycetes</taxon>
        <taxon>Pleosporomycetidae</taxon>
        <taxon>Pleosporales</taxon>
        <taxon>Lindgomycetaceae</taxon>
        <taxon>Lindgomyces</taxon>
    </lineage>
</organism>
<dbReference type="EMBL" id="MU003550">
    <property type="protein sequence ID" value="KAF2463477.1"/>
    <property type="molecule type" value="Genomic_DNA"/>
</dbReference>
<name>A0ACB6QBH8_9PLEO</name>
<comment type="caution">
    <text evidence="1">The sequence shown here is derived from an EMBL/GenBank/DDBJ whole genome shotgun (WGS) entry which is preliminary data.</text>
</comment>
<evidence type="ECO:0000313" key="1">
    <source>
        <dbReference type="EMBL" id="KAF2463477.1"/>
    </source>
</evidence>